<dbReference type="AlphaFoldDB" id="E6WYC2"/>
<name>E6WYC2_NITSE</name>
<dbReference type="Proteomes" id="UP000008633">
    <property type="component" value="Chromosome"/>
</dbReference>
<reference evidence="1 2" key="1">
    <citation type="journal article" date="2011" name="Stand. Genomic Sci.">
        <title>Complete genome sequence of Nitratifractor salsuginis type strain (E9I37-1).</title>
        <authorList>
            <person name="Anderson I."/>
            <person name="Sikorski J."/>
            <person name="Zeytun A."/>
            <person name="Nolan M."/>
            <person name="Lapidus A."/>
            <person name="Lucas S."/>
            <person name="Hammon N."/>
            <person name="Deshpande S."/>
            <person name="Cheng J.F."/>
            <person name="Tapia R."/>
            <person name="Han C."/>
            <person name="Goodwin L."/>
            <person name="Pitluck S."/>
            <person name="Liolios K."/>
            <person name="Pagani I."/>
            <person name="Ivanova N."/>
            <person name="Huntemann M."/>
            <person name="Mavromatis K."/>
            <person name="Ovchinikova G."/>
            <person name="Pati A."/>
            <person name="Chen A."/>
            <person name="Palaniappan K."/>
            <person name="Land M."/>
            <person name="Hauser L."/>
            <person name="Brambilla E.M."/>
            <person name="Ngatchou-Djao O.D."/>
            <person name="Rohde M."/>
            <person name="Tindall B.J."/>
            <person name="Goker M."/>
            <person name="Detter J.C."/>
            <person name="Woyke T."/>
            <person name="Bristow J."/>
            <person name="Eisen J.A."/>
            <person name="Markowitz V."/>
            <person name="Hugenholtz P."/>
            <person name="Klenk H.P."/>
            <person name="Kyrpides N.C."/>
        </authorList>
    </citation>
    <scope>NUCLEOTIDE SEQUENCE [LARGE SCALE GENOMIC DNA]</scope>
    <source>
        <strain evidence="2">DSM 16511 / JCM 12458 / E9I37-1</strain>
    </source>
</reference>
<evidence type="ECO:0000313" key="2">
    <source>
        <dbReference type="Proteomes" id="UP000008633"/>
    </source>
</evidence>
<dbReference type="HOGENOM" id="CLU_1569079_0_0_7"/>
<dbReference type="OrthoDB" id="7156026at2"/>
<organism evidence="1 2">
    <name type="scientific">Nitratifractor salsuginis (strain DSM 16511 / JCM 12458 / E9I37-1)</name>
    <dbReference type="NCBI Taxonomy" id="749222"/>
    <lineage>
        <taxon>Bacteria</taxon>
        <taxon>Pseudomonadati</taxon>
        <taxon>Campylobacterota</taxon>
        <taxon>Epsilonproteobacteria</taxon>
        <taxon>Campylobacterales</taxon>
        <taxon>Sulfurovaceae</taxon>
        <taxon>Nitratifractor</taxon>
    </lineage>
</organism>
<dbReference type="EMBL" id="CP002452">
    <property type="protein sequence ID" value="ADV46434.1"/>
    <property type="molecule type" value="Genomic_DNA"/>
</dbReference>
<dbReference type="STRING" id="749222.Nitsa_1181"/>
<dbReference type="KEGG" id="nsa:Nitsa_1181"/>
<reference evidence="2" key="2">
    <citation type="submission" date="2011-01" db="EMBL/GenBank/DDBJ databases">
        <title>The complete genome of Nitratifractor salsuginis DSM 16511.</title>
        <authorList>
            <consortium name="US DOE Joint Genome Institute (JGI-PGF)"/>
            <person name="Lucas S."/>
            <person name="Copeland A."/>
            <person name="Lapidus A."/>
            <person name="Bruce D."/>
            <person name="Goodwin L."/>
            <person name="Pitluck S."/>
            <person name="Kyrpides N."/>
            <person name="Mavromatis K."/>
            <person name="Ivanova N."/>
            <person name="Mikhailova N."/>
            <person name="Zeytun A."/>
            <person name="Detter J.C."/>
            <person name="Tapia R."/>
            <person name="Han C."/>
            <person name="Land M."/>
            <person name="Hauser L."/>
            <person name="Markowitz V."/>
            <person name="Cheng J.-F."/>
            <person name="Hugenholtz P."/>
            <person name="Woyke T."/>
            <person name="Wu D."/>
            <person name="Tindall B."/>
            <person name="Schuetze A."/>
            <person name="Brambilla E."/>
            <person name="Klenk H.-P."/>
            <person name="Eisen J.A."/>
        </authorList>
    </citation>
    <scope>NUCLEOTIDE SEQUENCE [LARGE SCALE GENOMIC DNA]</scope>
    <source>
        <strain evidence="2">DSM 16511 / JCM 12458 / E9I37-1</strain>
    </source>
</reference>
<protein>
    <submittedName>
        <fullName evidence="1">Uncharacterized protein</fullName>
    </submittedName>
</protein>
<sequence>MATRSIITIDGTRIYSHYDGYPEGMAYKLLEAVKLLHPEPLRSARLLNAFIAANYTNCDLDDVTGGEEYRYTINTQELTIIAQEIEIGTDNKELIYNGKISDFINREIGKVVIQEIEGNLYTRQQAREKYLYHLEDSDRELWTDEMREKSLQKAHTFKTALSLYEKEARK</sequence>
<gene>
    <name evidence="1" type="ordered locus">Nitsa_1181</name>
</gene>
<accession>E6WYC2</accession>
<dbReference type="RefSeq" id="WP_013554125.1">
    <property type="nucleotide sequence ID" value="NC_014935.1"/>
</dbReference>
<evidence type="ECO:0000313" key="1">
    <source>
        <dbReference type="EMBL" id="ADV46434.1"/>
    </source>
</evidence>
<keyword evidence="2" id="KW-1185">Reference proteome</keyword>
<proteinExistence type="predicted"/>